<feature type="domain" description="Dienelactone hydrolase" evidence="1">
    <location>
        <begin position="76"/>
        <end position="307"/>
    </location>
</feature>
<keyword evidence="3" id="KW-1185">Reference proteome</keyword>
<dbReference type="Proteomes" id="UP000070544">
    <property type="component" value="Unassembled WGS sequence"/>
</dbReference>
<dbReference type="OrthoDB" id="2147163at2759"/>
<dbReference type="AlphaFoldDB" id="A0A139ACM0"/>
<dbReference type="STRING" id="1344416.A0A139ACM0"/>
<name>A0A139ACM0_GONPJ</name>
<reference evidence="2 3" key="1">
    <citation type="journal article" date="2015" name="Genome Biol. Evol.">
        <title>Phylogenomic analyses indicate that early fungi evolved digesting cell walls of algal ancestors of land plants.</title>
        <authorList>
            <person name="Chang Y."/>
            <person name="Wang S."/>
            <person name="Sekimoto S."/>
            <person name="Aerts A.L."/>
            <person name="Choi C."/>
            <person name="Clum A."/>
            <person name="LaButti K.M."/>
            <person name="Lindquist E.A."/>
            <person name="Yee Ngan C."/>
            <person name="Ohm R.A."/>
            <person name="Salamov A.A."/>
            <person name="Grigoriev I.V."/>
            <person name="Spatafora J.W."/>
            <person name="Berbee M.L."/>
        </authorList>
    </citation>
    <scope>NUCLEOTIDE SEQUENCE [LARGE SCALE GENOMIC DNA]</scope>
    <source>
        <strain evidence="2 3">JEL478</strain>
    </source>
</reference>
<evidence type="ECO:0000259" key="1">
    <source>
        <dbReference type="Pfam" id="PF01738"/>
    </source>
</evidence>
<dbReference type="EMBL" id="KQ965768">
    <property type="protein sequence ID" value="KXS14561.1"/>
    <property type="molecule type" value="Genomic_DNA"/>
</dbReference>
<protein>
    <submittedName>
        <fullName evidence="2">Alpha/beta-hydrolase</fullName>
    </submittedName>
</protein>
<organism evidence="2 3">
    <name type="scientific">Gonapodya prolifera (strain JEL478)</name>
    <name type="common">Monoblepharis prolifera</name>
    <dbReference type="NCBI Taxonomy" id="1344416"/>
    <lineage>
        <taxon>Eukaryota</taxon>
        <taxon>Fungi</taxon>
        <taxon>Fungi incertae sedis</taxon>
        <taxon>Chytridiomycota</taxon>
        <taxon>Chytridiomycota incertae sedis</taxon>
        <taxon>Monoblepharidomycetes</taxon>
        <taxon>Monoblepharidales</taxon>
        <taxon>Gonapodyaceae</taxon>
        <taxon>Gonapodya</taxon>
    </lineage>
</organism>
<keyword evidence="2" id="KW-0378">Hydrolase</keyword>
<proteinExistence type="predicted"/>
<dbReference type="PANTHER" id="PTHR47668:SF1">
    <property type="entry name" value="DIENELACTONE HYDROLASE DOMAIN-CONTAINING PROTEIN-RELATED"/>
    <property type="match status" value="1"/>
</dbReference>
<dbReference type="PANTHER" id="PTHR47668">
    <property type="entry name" value="DIENELACTONE HYDROLASE FAMILY PROTEIN (AFU_ORTHOLOGUE AFUA_6G01940)"/>
    <property type="match status" value="1"/>
</dbReference>
<dbReference type="InterPro" id="IPR029058">
    <property type="entry name" value="AB_hydrolase_fold"/>
</dbReference>
<dbReference type="Gene3D" id="3.40.50.1820">
    <property type="entry name" value="alpha/beta hydrolase"/>
    <property type="match status" value="1"/>
</dbReference>
<sequence length="309" mass="34168">MTLQLISCDRQQPNRHSSQFSPTMTIEDPKDKLLVAESCCGAAYAKPVLVPPNFFKPRGKDDTLGELPIYVVEPEGGPKSTKEALIVIYDIVGTGHPNNKQACDYLANHTGLLTVQPDVFRRRVPVAEFMADPPEPGTPDAEIASLGLTRRVWDRIVEFTQKGAGSYQKVVKNDLVNTIAFLKKTHGVEKVGIVGFCYGGEIIIKAAQDDDLIGDVKVVVGIHPAFITIRDGENVKIPVALLPGNNDPDFTEVIKAMQDNPKCKTVLHHRYEEVPHGFCTARGDFTDETVKRNALDCFHRTAQFLEENF</sequence>
<dbReference type="Pfam" id="PF01738">
    <property type="entry name" value="DLH"/>
    <property type="match status" value="1"/>
</dbReference>
<dbReference type="InterPro" id="IPR002925">
    <property type="entry name" value="Dienelactn_hydro"/>
</dbReference>
<accession>A0A139ACM0</accession>
<gene>
    <name evidence="2" type="ORF">M427DRAFT_339057</name>
</gene>
<dbReference type="SUPFAM" id="SSF53474">
    <property type="entry name" value="alpha/beta-Hydrolases"/>
    <property type="match status" value="1"/>
</dbReference>
<evidence type="ECO:0000313" key="3">
    <source>
        <dbReference type="Proteomes" id="UP000070544"/>
    </source>
</evidence>
<evidence type="ECO:0000313" key="2">
    <source>
        <dbReference type="EMBL" id="KXS14561.1"/>
    </source>
</evidence>
<dbReference type="OMA" id="WGGKIAC"/>
<dbReference type="GO" id="GO:0016787">
    <property type="term" value="F:hydrolase activity"/>
    <property type="evidence" value="ECO:0007669"/>
    <property type="project" value="UniProtKB-KW"/>
</dbReference>